<gene>
    <name evidence="4" type="ORF">BZL30_0078</name>
</gene>
<dbReference type="Gene3D" id="1.10.4100.10">
    <property type="entry name" value="2-methylcitrate dehydratase PrpD"/>
    <property type="match status" value="1"/>
</dbReference>
<accession>A0A1V3XR90</accession>
<evidence type="ECO:0000259" key="3">
    <source>
        <dbReference type="Pfam" id="PF03972"/>
    </source>
</evidence>
<dbReference type="Proteomes" id="UP000189229">
    <property type="component" value="Unassembled WGS sequence"/>
</dbReference>
<sequence length="285" mass="29532">MLSVRPTTSPSRSATSIDPSVDARLPCDRGDDHRTVGGWAADLRLEDVPDPVVDLCRAQRRSVFAAMAASTGDVASQRVLAGVETWAGEGPVLVPGLPRSVAFDDALYAAAALSIALDFDDYVCFAHAGHSAVLVPVLLAAETGASAAEQLTAQVAANELEARLGGACLLGPLNGQLWSFVHAAGSAVAAGLLLGLDTGRLAHALALAVYQAPRATVPGFMAPDSKLLTAAEPTLAGIRAPDSPPAASPVHWMPWTIRRASSMRSAMRRCPRFSADSAPDGRPGR</sequence>
<dbReference type="GO" id="GO:0016829">
    <property type="term" value="F:lyase activity"/>
    <property type="evidence" value="ECO:0007669"/>
    <property type="project" value="InterPro"/>
</dbReference>
<name>A0A1V3XR90_MYCKA</name>
<organism evidence="4 5">
    <name type="scientific">Mycobacterium kansasii</name>
    <dbReference type="NCBI Taxonomy" id="1768"/>
    <lineage>
        <taxon>Bacteria</taxon>
        <taxon>Bacillati</taxon>
        <taxon>Actinomycetota</taxon>
        <taxon>Actinomycetes</taxon>
        <taxon>Mycobacteriales</taxon>
        <taxon>Mycobacteriaceae</taxon>
        <taxon>Mycobacterium</taxon>
    </lineage>
</organism>
<dbReference type="InterPro" id="IPR042183">
    <property type="entry name" value="MmgE/PrpD_sf_1"/>
</dbReference>
<feature type="region of interest" description="Disordered" evidence="2">
    <location>
        <begin position="1"/>
        <end position="25"/>
    </location>
</feature>
<protein>
    <submittedName>
        <fullName evidence="4">MmgE/PrpD family protein</fullName>
    </submittedName>
</protein>
<feature type="domain" description="MmgE/PrpD N-terminal" evidence="3">
    <location>
        <begin position="38"/>
        <end position="214"/>
    </location>
</feature>
<evidence type="ECO:0000256" key="2">
    <source>
        <dbReference type="SAM" id="MobiDB-lite"/>
    </source>
</evidence>
<dbReference type="SUPFAM" id="SSF103378">
    <property type="entry name" value="2-methylcitrate dehydratase PrpD"/>
    <property type="match status" value="1"/>
</dbReference>
<reference evidence="4 5" key="1">
    <citation type="submission" date="2017-02" db="EMBL/GenBank/DDBJ databases">
        <title>Complete genome sequences of Mycobacterium kansasii strains isolated from rhesus macaques.</title>
        <authorList>
            <person name="Panda A."/>
            <person name="Nagaraj S."/>
            <person name="Zhao X."/>
            <person name="Tettelin H."/>
            <person name="Detolla L.J."/>
        </authorList>
    </citation>
    <scope>NUCLEOTIDE SEQUENCE [LARGE SCALE GENOMIC DNA]</scope>
    <source>
        <strain evidence="4 5">11-3813</strain>
    </source>
</reference>
<dbReference type="InterPro" id="IPR045336">
    <property type="entry name" value="MmgE_PrpD_N"/>
</dbReference>
<dbReference type="Pfam" id="PF03972">
    <property type="entry name" value="MmgE_PrpD_N"/>
    <property type="match status" value="1"/>
</dbReference>
<evidence type="ECO:0000313" key="4">
    <source>
        <dbReference type="EMBL" id="OOK81598.1"/>
    </source>
</evidence>
<evidence type="ECO:0000256" key="1">
    <source>
        <dbReference type="ARBA" id="ARBA00006174"/>
    </source>
</evidence>
<evidence type="ECO:0000313" key="5">
    <source>
        <dbReference type="Proteomes" id="UP000189229"/>
    </source>
</evidence>
<dbReference type="PANTHER" id="PTHR16943:SF8">
    <property type="entry name" value="2-METHYLCITRATE DEHYDRATASE"/>
    <property type="match status" value="1"/>
</dbReference>
<proteinExistence type="inferred from homology"/>
<dbReference type="AlphaFoldDB" id="A0A1V3XR90"/>
<comment type="caution">
    <text evidence="4">The sequence shown here is derived from an EMBL/GenBank/DDBJ whole genome shotgun (WGS) entry which is preliminary data.</text>
</comment>
<dbReference type="InterPro" id="IPR036148">
    <property type="entry name" value="MmgE/PrpD_sf"/>
</dbReference>
<comment type="similarity">
    <text evidence="1">Belongs to the PrpD family.</text>
</comment>
<feature type="region of interest" description="Disordered" evidence="2">
    <location>
        <begin position="266"/>
        <end position="285"/>
    </location>
</feature>
<dbReference type="InterPro" id="IPR005656">
    <property type="entry name" value="MmgE_PrpD"/>
</dbReference>
<dbReference type="EMBL" id="MVBM01000001">
    <property type="protein sequence ID" value="OOK81598.1"/>
    <property type="molecule type" value="Genomic_DNA"/>
</dbReference>
<feature type="compositionally biased region" description="Low complexity" evidence="2">
    <location>
        <begin position="1"/>
        <end position="16"/>
    </location>
</feature>
<dbReference type="PANTHER" id="PTHR16943">
    <property type="entry name" value="2-METHYLCITRATE DEHYDRATASE-RELATED"/>
    <property type="match status" value="1"/>
</dbReference>